<evidence type="ECO:0000256" key="1">
    <source>
        <dbReference type="SAM" id="MobiDB-lite"/>
    </source>
</evidence>
<feature type="region of interest" description="Disordered" evidence="1">
    <location>
        <begin position="187"/>
        <end position="251"/>
    </location>
</feature>
<feature type="compositionally biased region" description="Basic and acidic residues" evidence="1">
    <location>
        <begin position="104"/>
        <end position="126"/>
    </location>
</feature>
<accession>A0ABN1ZZ56</accession>
<reference evidence="2 3" key="1">
    <citation type="journal article" date="2019" name="Int. J. Syst. Evol. Microbiol.">
        <title>The Global Catalogue of Microorganisms (GCM) 10K type strain sequencing project: providing services to taxonomists for standard genome sequencing and annotation.</title>
        <authorList>
            <consortium name="The Broad Institute Genomics Platform"/>
            <consortium name="The Broad Institute Genome Sequencing Center for Infectious Disease"/>
            <person name="Wu L."/>
            <person name="Ma J."/>
        </authorList>
    </citation>
    <scope>NUCLEOTIDE SEQUENCE [LARGE SCALE GENOMIC DNA]</scope>
    <source>
        <strain evidence="2 3">JCM 14303</strain>
    </source>
</reference>
<evidence type="ECO:0000313" key="3">
    <source>
        <dbReference type="Proteomes" id="UP001500363"/>
    </source>
</evidence>
<feature type="compositionally biased region" description="Polar residues" evidence="1">
    <location>
        <begin position="233"/>
        <end position="247"/>
    </location>
</feature>
<feature type="compositionally biased region" description="Pro residues" evidence="1">
    <location>
        <begin position="205"/>
        <end position="215"/>
    </location>
</feature>
<gene>
    <name evidence="2" type="ORF">GCM10009741_00580</name>
</gene>
<dbReference type="EMBL" id="BAAANC010000001">
    <property type="protein sequence ID" value="GAA1507825.1"/>
    <property type="molecule type" value="Genomic_DNA"/>
</dbReference>
<protein>
    <recommendedName>
        <fullName evidence="4">PASTA domain-containing protein</fullName>
    </recommendedName>
</protein>
<dbReference type="Proteomes" id="UP001500363">
    <property type="component" value="Unassembled WGS sequence"/>
</dbReference>
<evidence type="ECO:0000313" key="2">
    <source>
        <dbReference type="EMBL" id="GAA1507825.1"/>
    </source>
</evidence>
<dbReference type="RefSeq" id="WP_344167404.1">
    <property type="nucleotide sequence ID" value="NZ_BAAANC010000001.1"/>
</dbReference>
<feature type="region of interest" description="Disordered" evidence="1">
    <location>
        <begin position="84"/>
        <end position="158"/>
    </location>
</feature>
<name>A0ABN1ZZ56_9ACTN</name>
<feature type="compositionally biased region" description="Basic residues" evidence="1">
    <location>
        <begin position="143"/>
        <end position="158"/>
    </location>
</feature>
<proteinExistence type="predicted"/>
<comment type="caution">
    <text evidence="2">The sequence shown here is derived from an EMBL/GenBank/DDBJ whole genome shotgun (WGS) entry which is preliminary data.</text>
</comment>
<sequence>MTSLDHRNPPTDLWSGPAADLAAAAGASFAPVEPAEPASAPVVLPRLQLPTDRIAPAPFDELIDTEPSRHVAAAHATSYGVEQLPDDYAHYPPTDGAHSAHGRANRDTRVGPAADRRTAAAARDHTPATATGSSGDRGDNGRGRRGNGPKGDRPKRSRAAIGAAVVAGTAMVGTFAFILTNGNSADPEAGGGTGTGRDSAVTAPSVPPSNPPAPAAPSTAKADRKPAVPKPSTVKTTAASKTPNTGAESPKFHKGQWIAVLDTYPTDAGMAADQLAKSKAAELITAGVPARAMLADGQYPGIVDGGQPVTATWIVYVGPASSSVNAMNVCVSPKVQKVYANNACPTYEPAAALD</sequence>
<organism evidence="2 3">
    <name type="scientific">Kribbella lupini</name>
    <dbReference type="NCBI Taxonomy" id="291602"/>
    <lineage>
        <taxon>Bacteria</taxon>
        <taxon>Bacillati</taxon>
        <taxon>Actinomycetota</taxon>
        <taxon>Actinomycetes</taxon>
        <taxon>Propionibacteriales</taxon>
        <taxon>Kribbellaceae</taxon>
        <taxon>Kribbella</taxon>
    </lineage>
</organism>
<keyword evidence="3" id="KW-1185">Reference proteome</keyword>
<evidence type="ECO:0008006" key="4">
    <source>
        <dbReference type="Google" id="ProtNLM"/>
    </source>
</evidence>